<organism evidence="2 3">
    <name type="scientific">Pseudokineococcus marinus</name>
    <dbReference type="NCBI Taxonomy" id="351215"/>
    <lineage>
        <taxon>Bacteria</taxon>
        <taxon>Bacillati</taxon>
        <taxon>Actinomycetota</taxon>
        <taxon>Actinomycetes</taxon>
        <taxon>Kineosporiales</taxon>
        <taxon>Kineosporiaceae</taxon>
        <taxon>Pseudokineococcus</taxon>
    </lineage>
</organism>
<protein>
    <submittedName>
        <fullName evidence="2">Enoyl-CoA hydratase</fullName>
    </submittedName>
</protein>
<comment type="caution">
    <text evidence="2">The sequence shown here is derived from an EMBL/GenBank/DDBJ whole genome shotgun (WGS) entry which is preliminary data.</text>
</comment>
<reference evidence="2 3" key="1">
    <citation type="submission" date="2020-05" db="EMBL/GenBank/DDBJ databases">
        <title>MicrobeNet Type strains.</title>
        <authorList>
            <person name="Nicholson A.C."/>
        </authorList>
    </citation>
    <scope>NUCLEOTIDE SEQUENCE [LARGE SCALE GENOMIC DNA]</scope>
    <source>
        <strain evidence="2 3">JCM 14547</strain>
    </source>
</reference>
<dbReference type="PANTHER" id="PTHR43459">
    <property type="entry name" value="ENOYL-COA HYDRATASE"/>
    <property type="match status" value="1"/>
</dbReference>
<dbReference type="InterPro" id="IPR029045">
    <property type="entry name" value="ClpP/crotonase-like_dom_sf"/>
</dbReference>
<keyword evidence="3" id="KW-1185">Reference proteome</keyword>
<dbReference type="PANTHER" id="PTHR43459:SF1">
    <property type="entry name" value="EG:BACN32G11.4 PROTEIN"/>
    <property type="match status" value="1"/>
</dbReference>
<dbReference type="AlphaFoldDB" id="A0A849BND7"/>
<dbReference type="SUPFAM" id="SSF52096">
    <property type="entry name" value="ClpP/crotonase"/>
    <property type="match status" value="1"/>
</dbReference>
<evidence type="ECO:0000313" key="3">
    <source>
        <dbReference type="Proteomes" id="UP000555552"/>
    </source>
</evidence>
<comment type="similarity">
    <text evidence="1">Belongs to the enoyl-CoA hydratase/isomerase family.</text>
</comment>
<dbReference type="Proteomes" id="UP000555552">
    <property type="component" value="Unassembled WGS sequence"/>
</dbReference>
<dbReference type="EMBL" id="JABEMA010000274">
    <property type="protein sequence ID" value="NNH24171.1"/>
    <property type="molecule type" value="Genomic_DNA"/>
</dbReference>
<accession>A0A849BND7</accession>
<dbReference type="InterPro" id="IPR014748">
    <property type="entry name" value="Enoyl-CoA_hydra_C"/>
</dbReference>
<name>A0A849BND7_9ACTN</name>
<evidence type="ECO:0000313" key="2">
    <source>
        <dbReference type="EMBL" id="NNH24171.1"/>
    </source>
</evidence>
<sequence length="90" mass="9260">PRPVPADECVALGLATEAVPDADLDARAEEVARELAAGPTAALVATRRALAFAATHDLPSTLAHEGALVAGVARGAEHRAAVEAFLTRRR</sequence>
<dbReference type="Gene3D" id="3.90.226.10">
    <property type="entry name" value="2-enoyl-CoA Hydratase, Chain A, domain 1"/>
    <property type="match status" value="1"/>
</dbReference>
<dbReference type="Gene3D" id="1.10.12.10">
    <property type="entry name" value="Lyase 2-enoyl-coa Hydratase, Chain A, domain 2"/>
    <property type="match status" value="1"/>
</dbReference>
<proteinExistence type="inferred from homology"/>
<dbReference type="RefSeq" id="WP_212771087.1">
    <property type="nucleotide sequence ID" value="NZ_JABEMA010000274.1"/>
</dbReference>
<feature type="non-terminal residue" evidence="2">
    <location>
        <position position="1"/>
    </location>
</feature>
<gene>
    <name evidence="2" type="ORF">HLB09_13930</name>
</gene>
<evidence type="ECO:0000256" key="1">
    <source>
        <dbReference type="ARBA" id="ARBA00005254"/>
    </source>
</evidence>